<gene>
    <name evidence="1" type="ORF">JOH49_004276</name>
</gene>
<name>A0A8I1Y6X0_BRAEL</name>
<comment type="caution">
    <text evidence="1">The sequence shown here is derived from an EMBL/GenBank/DDBJ whole genome shotgun (WGS) entry which is preliminary data.</text>
</comment>
<dbReference type="AlphaFoldDB" id="A0A8I1Y6X0"/>
<reference evidence="1" key="1">
    <citation type="submission" date="2021-02" db="EMBL/GenBank/DDBJ databases">
        <title>Genomic Encyclopedia of Type Strains, Phase IV (KMG-V): Genome sequencing to study the core and pangenomes of soil and plant-associated prokaryotes.</title>
        <authorList>
            <person name="Whitman W."/>
        </authorList>
    </citation>
    <scope>NUCLEOTIDE SEQUENCE</scope>
    <source>
        <strain evidence="1">USDA 406</strain>
    </source>
</reference>
<sequence>MAADGVRDPWKRSISLTIPCEEPARSRLSESHRREWNRQSSAHRPRERCKPSIALCACASCCSTKSASSFIHPRRGGLAHFLTWPPNHVRELPLPRNCSSAPCPWAKFDPSANYAGQSFPSERPSYWRGLNLLSATVLTRVHSMLLRDVLRRCDRRHRARNVSVPRPCLICVVDCRGRLSARFHACSIRIDSFRCQSDWHFRHHPDRTSSRPYRRWFGKKAALHARAHQCSAQFHDAGLKRAQWVYAPVNLCNRASST</sequence>
<accession>A0A8I1Y6X0</accession>
<protein>
    <submittedName>
        <fullName evidence="1">Uncharacterized protein</fullName>
    </submittedName>
</protein>
<proteinExistence type="predicted"/>
<evidence type="ECO:0000313" key="1">
    <source>
        <dbReference type="EMBL" id="MBP1294523.1"/>
    </source>
</evidence>
<dbReference type="EMBL" id="JAFICZ010000001">
    <property type="protein sequence ID" value="MBP1294523.1"/>
    <property type="molecule type" value="Genomic_DNA"/>
</dbReference>
<evidence type="ECO:0000313" key="2">
    <source>
        <dbReference type="Proteomes" id="UP000673383"/>
    </source>
</evidence>
<organism evidence="1 2">
    <name type="scientific">Bradyrhizobium elkanii</name>
    <dbReference type="NCBI Taxonomy" id="29448"/>
    <lineage>
        <taxon>Bacteria</taxon>
        <taxon>Pseudomonadati</taxon>
        <taxon>Pseudomonadota</taxon>
        <taxon>Alphaproteobacteria</taxon>
        <taxon>Hyphomicrobiales</taxon>
        <taxon>Nitrobacteraceae</taxon>
        <taxon>Bradyrhizobium</taxon>
    </lineage>
</organism>
<dbReference type="Proteomes" id="UP000673383">
    <property type="component" value="Unassembled WGS sequence"/>
</dbReference>